<dbReference type="EMBL" id="BMAO01023011">
    <property type="protein sequence ID" value="GFQ86053.1"/>
    <property type="molecule type" value="Genomic_DNA"/>
</dbReference>
<dbReference type="PROSITE" id="PS50961">
    <property type="entry name" value="HTH_LA"/>
    <property type="match status" value="1"/>
</dbReference>
<evidence type="ECO:0000256" key="1">
    <source>
        <dbReference type="ARBA" id="ARBA00022884"/>
    </source>
</evidence>
<feature type="compositionally biased region" description="Basic and acidic residues" evidence="3">
    <location>
        <begin position="98"/>
        <end position="109"/>
    </location>
</feature>
<organism evidence="5 6">
    <name type="scientific">Trichonephila clavata</name>
    <name type="common">Joro spider</name>
    <name type="synonym">Nephila clavata</name>
    <dbReference type="NCBI Taxonomy" id="2740835"/>
    <lineage>
        <taxon>Eukaryota</taxon>
        <taxon>Metazoa</taxon>
        <taxon>Ecdysozoa</taxon>
        <taxon>Arthropoda</taxon>
        <taxon>Chelicerata</taxon>
        <taxon>Arachnida</taxon>
        <taxon>Araneae</taxon>
        <taxon>Araneomorphae</taxon>
        <taxon>Entelegynae</taxon>
        <taxon>Araneoidea</taxon>
        <taxon>Nephilidae</taxon>
        <taxon>Trichonephila</taxon>
    </lineage>
</organism>
<sequence length="188" mass="21237">MEGHNAVERAVDCISDKLLELEIFDNNNEVSEKIIAVNRGQEKESERCSSTEETAELTSKALSYVSENYDDTEEHRILVEEEEKQDILISTGNLHGDNSNHAESEKKETSVITEVGSDSKISTSSDDSEKKRSASSVDDENKPENLIHPEGSAFKEHFKIPCEALLEKIVQQAEFYFSDFNILKNNFF</sequence>
<feature type="region of interest" description="Disordered" evidence="3">
    <location>
        <begin position="88"/>
        <end position="150"/>
    </location>
</feature>
<evidence type="ECO:0000313" key="5">
    <source>
        <dbReference type="EMBL" id="GFQ86053.1"/>
    </source>
</evidence>
<gene>
    <name evidence="5" type="ORF">TNCT_739471</name>
</gene>
<comment type="caution">
    <text evidence="5">The sequence shown here is derived from an EMBL/GenBank/DDBJ whole genome shotgun (WGS) entry which is preliminary data.</text>
</comment>
<dbReference type="AlphaFoldDB" id="A0A8X6GN87"/>
<keyword evidence="1 2" id="KW-0694">RNA-binding</keyword>
<feature type="domain" description="HTH La-type RNA-binding" evidence="4">
    <location>
        <begin position="159"/>
        <end position="188"/>
    </location>
</feature>
<evidence type="ECO:0000256" key="2">
    <source>
        <dbReference type="PROSITE-ProRule" id="PRU00332"/>
    </source>
</evidence>
<protein>
    <recommendedName>
        <fullName evidence="4">HTH La-type RNA-binding domain-containing protein</fullName>
    </recommendedName>
</protein>
<feature type="compositionally biased region" description="Basic and acidic residues" evidence="3">
    <location>
        <begin position="139"/>
        <end position="150"/>
    </location>
</feature>
<proteinExistence type="predicted"/>
<feature type="compositionally biased region" description="Polar residues" evidence="3">
    <location>
        <begin position="88"/>
        <end position="97"/>
    </location>
</feature>
<reference evidence="5" key="1">
    <citation type="submission" date="2020-07" db="EMBL/GenBank/DDBJ databases">
        <title>Multicomponent nature underlies the extraordinary mechanical properties of spider dragline silk.</title>
        <authorList>
            <person name="Kono N."/>
            <person name="Nakamura H."/>
            <person name="Mori M."/>
            <person name="Yoshida Y."/>
            <person name="Ohtoshi R."/>
            <person name="Malay A.D."/>
            <person name="Moran D.A.P."/>
            <person name="Tomita M."/>
            <person name="Numata K."/>
            <person name="Arakawa K."/>
        </authorList>
    </citation>
    <scope>NUCLEOTIDE SEQUENCE</scope>
</reference>
<dbReference type="GO" id="GO:0003723">
    <property type="term" value="F:RNA binding"/>
    <property type="evidence" value="ECO:0007669"/>
    <property type="project" value="UniProtKB-UniRule"/>
</dbReference>
<dbReference type="InterPro" id="IPR006630">
    <property type="entry name" value="La_HTH"/>
</dbReference>
<keyword evidence="6" id="KW-1185">Reference proteome</keyword>
<name>A0A8X6GN87_TRICU</name>
<evidence type="ECO:0000259" key="4">
    <source>
        <dbReference type="PROSITE" id="PS50961"/>
    </source>
</evidence>
<accession>A0A8X6GN87</accession>
<dbReference type="Proteomes" id="UP000887116">
    <property type="component" value="Unassembled WGS sequence"/>
</dbReference>
<evidence type="ECO:0000313" key="6">
    <source>
        <dbReference type="Proteomes" id="UP000887116"/>
    </source>
</evidence>
<evidence type="ECO:0000256" key="3">
    <source>
        <dbReference type="SAM" id="MobiDB-lite"/>
    </source>
</evidence>